<feature type="non-terminal residue" evidence="2">
    <location>
        <position position="1"/>
    </location>
</feature>
<feature type="domain" description="RCK C-terminal" evidence="1">
    <location>
        <begin position="1"/>
        <end position="44"/>
    </location>
</feature>
<organism evidence="2 3">
    <name type="scientific">Clostridium perfringens</name>
    <dbReference type="NCBI Taxonomy" id="1502"/>
    <lineage>
        <taxon>Bacteria</taxon>
        <taxon>Bacillati</taxon>
        <taxon>Bacillota</taxon>
        <taxon>Clostridia</taxon>
        <taxon>Eubacteriales</taxon>
        <taxon>Clostridiaceae</taxon>
        <taxon>Clostridium</taxon>
    </lineage>
</organism>
<gene>
    <name evidence="2" type="ORF">GNF79_18655</name>
</gene>
<reference evidence="2" key="1">
    <citation type="submission" date="2019-11" db="EMBL/GenBank/DDBJ databases">
        <title>Characterization of Clostridium perfringens isolates from swine manure treated agricultural soils.</title>
        <authorList>
            <person name="Wushke S.T."/>
        </authorList>
    </citation>
    <scope>NUCLEOTIDE SEQUENCE</scope>
    <source>
        <strain evidence="2">X26</strain>
    </source>
</reference>
<accession>A0AAW9I9D1</accession>
<evidence type="ECO:0000313" key="2">
    <source>
        <dbReference type="EMBL" id="MDZ5001042.1"/>
    </source>
</evidence>
<evidence type="ECO:0000313" key="3">
    <source>
        <dbReference type="Proteomes" id="UP001291306"/>
    </source>
</evidence>
<dbReference type="Proteomes" id="UP001291306">
    <property type="component" value="Unassembled WGS sequence"/>
</dbReference>
<dbReference type="Gene3D" id="3.30.70.1450">
    <property type="entry name" value="Regulator of K+ conductance, C-terminal domain"/>
    <property type="match status" value="1"/>
</dbReference>
<dbReference type="PROSITE" id="PS51202">
    <property type="entry name" value="RCK_C"/>
    <property type="match status" value="1"/>
</dbReference>
<dbReference type="AlphaFoldDB" id="A0AAW9I9D1"/>
<name>A0AAW9I9D1_CLOPF</name>
<dbReference type="SUPFAM" id="SSF116726">
    <property type="entry name" value="TrkA C-terminal domain-like"/>
    <property type="match status" value="1"/>
</dbReference>
<proteinExistence type="predicted"/>
<dbReference type="GO" id="GO:0008324">
    <property type="term" value="F:monoatomic cation transmembrane transporter activity"/>
    <property type="evidence" value="ECO:0007669"/>
    <property type="project" value="InterPro"/>
</dbReference>
<protein>
    <submittedName>
        <fullName evidence="2">Potassium/proton antiporter</fullName>
    </submittedName>
</protein>
<dbReference type="GO" id="GO:0006813">
    <property type="term" value="P:potassium ion transport"/>
    <property type="evidence" value="ECO:0007669"/>
    <property type="project" value="InterPro"/>
</dbReference>
<sequence>DIPEDILIVMIKRNDEDIVPKGSKIVKSGDVLVLSANSFDNLVY</sequence>
<dbReference type="InterPro" id="IPR036721">
    <property type="entry name" value="RCK_C_sf"/>
</dbReference>
<comment type="caution">
    <text evidence="2">The sequence shown here is derived from an EMBL/GenBank/DDBJ whole genome shotgun (WGS) entry which is preliminary data.</text>
</comment>
<dbReference type="EMBL" id="WNVC01000959">
    <property type="protein sequence ID" value="MDZ5001042.1"/>
    <property type="molecule type" value="Genomic_DNA"/>
</dbReference>
<dbReference type="InterPro" id="IPR006037">
    <property type="entry name" value="RCK_C"/>
</dbReference>
<evidence type="ECO:0000259" key="1">
    <source>
        <dbReference type="PROSITE" id="PS51202"/>
    </source>
</evidence>